<feature type="domain" description="RNA polymerase sigma-70 region 2" evidence="5">
    <location>
        <begin position="19"/>
        <end position="83"/>
    </location>
</feature>
<dbReference type="CDD" id="cd06171">
    <property type="entry name" value="Sigma70_r4"/>
    <property type="match status" value="1"/>
</dbReference>
<organism evidence="7 8">
    <name type="scientific">Dokdonia donghaensis DSW-1</name>
    <dbReference type="NCBI Taxonomy" id="1300343"/>
    <lineage>
        <taxon>Bacteria</taxon>
        <taxon>Pseudomonadati</taxon>
        <taxon>Bacteroidota</taxon>
        <taxon>Flavobacteriia</taxon>
        <taxon>Flavobacteriales</taxon>
        <taxon>Flavobacteriaceae</taxon>
        <taxon>Dokdonia</taxon>
    </lineage>
</organism>
<feature type="domain" description="RNA polymerase sigma factor 70 region 4 type 2" evidence="6">
    <location>
        <begin position="113"/>
        <end position="164"/>
    </location>
</feature>
<accession>A0A0A2GRP1</accession>
<dbReference type="InterPro" id="IPR007627">
    <property type="entry name" value="RNA_pol_sigma70_r2"/>
</dbReference>
<dbReference type="GO" id="GO:0016987">
    <property type="term" value="F:sigma factor activity"/>
    <property type="evidence" value="ECO:0007669"/>
    <property type="project" value="UniProtKB-KW"/>
</dbReference>
<dbReference type="InterPro" id="IPR013324">
    <property type="entry name" value="RNA_pol_sigma_r3/r4-like"/>
</dbReference>
<dbReference type="Pfam" id="PF08281">
    <property type="entry name" value="Sigma70_r4_2"/>
    <property type="match status" value="1"/>
</dbReference>
<dbReference type="Proteomes" id="UP000030140">
    <property type="component" value="Unassembled WGS sequence"/>
</dbReference>
<dbReference type="OrthoDB" id="659855at2"/>
<dbReference type="Gene3D" id="1.10.10.10">
    <property type="entry name" value="Winged helix-like DNA-binding domain superfamily/Winged helix DNA-binding domain"/>
    <property type="match status" value="1"/>
</dbReference>
<reference evidence="7 8" key="1">
    <citation type="submission" date="2014-10" db="EMBL/GenBank/DDBJ databases">
        <title>Draft genome sequence of the proteorhodopsin-containing marine bacterium Dokdonia donghaensis.</title>
        <authorList>
            <person name="Gomez-Consarnau L."/>
            <person name="Gonzalez J.M."/>
            <person name="Riedel T."/>
            <person name="Jaenicke S."/>
            <person name="Wagner-Doebler I."/>
            <person name="Fuhrman J.A."/>
        </authorList>
    </citation>
    <scope>NUCLEOTIDE SEQUENCE [LARGE SCALE GENOMIC DNA]</scope>
    <source>
        <strain evidence="7 8">DSW-1</strain>
    </source>
</reference>
<dbReference type="KEGG" id="ddo:I597_1879"/>
<dbReference type="NCBIfam" id="TIGR02937">
    <property type="entry name" value="sigma70-ECF"/>
    <property type="match status" value="1"/>
</dbReference>
<dbReference type="AlphaFoldDB" id="A0A0A2GRP1"/>
<comment type="similarity">
    <text evidence="1">Belongs to the sigma-70 factor family. ECF subfamily.</text>
</comment>
<dbReference type="GO" id="GO:0003677">
    <property type="term" value="F:DNA binding"/>
    <property type="evidence" value="ECO:0007669"/>
    <property type="project" value="InterPro"/>
</dbReference>
<dbReference type="InterPro" id="IPR036388">
    <property type="entry name" value="WH-like_DNA-bd_sf"/>
</dbReference>
<evidence type="ECO:0000256" key="3">
    <source>
        <dbReference type="ARBA" id="ARBA00023082"/>
    </source>
</evidence>
<dbReference type="InterPro" id="IPR014284">
    <property type="entry name" value="RNA_pol_sigma-70_dom"/>
</dbReference>
<gene>
    <name evidence="7" type="ORF">NV36_03250</name>
</gene>
<proteinExistence type="inferred from homology"/>
<dbReference type="SUPFAM" id="SSF88946">
    <property type="entry name" value="Sigma2 domain of RNA polymerase sigma factors"/>
    <property type="match status" value="1"/>
</dbReference>
<dbReference type="Pfam" id="PF04542">
    <property type="entry name" value="Sigma70_r2"/>
    <property type="match status" value="1"/>
</dbReference>
<dbReference type="GO" id="GO:0006352">
    <property type="term" value="P:DNA-templated transcription initiation"/>
    <property type="evidence" value="ECO:0007669"/>
    <property type="project" value="InterPro"/>
</dbReference>
<keyword evidence="3" id="KW-0731">Sigma factor</keyword>
<dbReference type="PANTHER" id="PTHR43133:SF46">
    <property type="entry name" value="RNA POLYMERASE SIGMA-70 FACTOR ECF SUBFAMILY"/>
    <property type="match status" value="1"/>
</dbReference>
<dbReference type="Gene3D" id="1.10.1740.10">
    <property type="match status" value="1"/>
</dbReference>
<name>A0A0A2GRP1_9FLAO</name>
<sequence length="172" mass="19866">MSSKNKEGVCKETVYNRVFNAHSKNLFNFLYYKYGSLYNPEDKVQEAFVKLWENCSKVPEAKAKSYLFTIANNLTLNAYAHQKVVLKFRQTKPQSYTNESPEFVLEEQEYNARLQAAIANLSEAQRSAFLLNRIEGKKHKEIAEMLGISKKAVEKRIYGALAKLKKEITELK</sequence>
<evidence type="ECO:0000256" key="4">
    <source>
        <dbReference type="ARBA" id="ARBA00023163"/>
    </source>
</evidence>
<dbReference type="PATRIC" id="fig|1300343.5.peg.1888"/>
<dbReference type="InterPro" id="IPR013249">
    <property type="entry name" value="RNA_pol_sigma70_r4_t2"/>
</dbReference>
<dbReference type="InterPro" id="IPR013325">
    <property type="entry name" value="RNA_pol_sigma_r2"/>
</dbReference>
<dbReference type="PANTHER" id="PTHR43133">
    <property type="entry name" value="RNA POLYMERASE ECF-TYPE SIGMA FACTO"/>
    <property type="match status" value="1"/>
</dbReference>
<evidence type="ECO:0000259" key="5">
    <source>
        <dbReference type="Pfam" id="PF04542"/>
    </source>
</evidence>
<dbReference type="RefSeq" id="WP_021779299.1">
    <property type="nucleotide sequence ID" value="NZ_CP015125.1"/>
</dbReference>
<keyword evidence="4" id="KW-0804">Transcription</keyword>
<evidence type="ECO:0000313" key="7">
    <source>
        <dbReference type="EMBL" id="KGO05954.1"/>
    </source>
</evidence>
<keyword evidence="8" id="KW-1185">Reference proteome</keyword>
<evidence type="ECO:0000256" key="2">
    <source>
        <dbReference type="ARBA" id="ARBA00023015"/>
    </source>
</evidence>
<dbReference type="InterPro" id="IPR039425">
    <property type="entry name" value="RNA_pol_sigma-70-like"/>
</dbReference>
<keyword evidence="2" id="KW-0805">Transcription regulation</keyword>
<evidence type="ECO:0000313" key="8">
    <source>
        <dbReference type="Proteomes" id="UP000030140"/>
    </source>
</evidence>
<comment type="caution">
    <text evidence="7">The sequence shown here is derived from an EMBL/GenBank/DDBJ whole genome shotgun (WGS) entry which is preliminary data.</text>
</comment>
<evidence type="ECO:0000259" key="6">
    <source>
        <dbReference type="Pfam" id="PF08281"/>
    </source>
</evidence>
<dbReference type="EMBL" id="JSAQ01000001">
    <property type="protein sequence ID" value="KGO05954.1"/>
    <property type="molecule type" value="Genomic_DNA"/>
</dbReference>
<dbReference type="SUPFAM" id="SSF88659">
    <property type="entry name" value="Sigma3 and sigma4 domains of RNA polymerase sigma factors"/>
    <property type="match status" value="1"/>
</dbReference>
<protein>
    <submittedName>
        <fullName evidence="7">RNA polymerase sigma-70 factor</fullName>
    </submittedName>
</protein>
<evidence type="ECO:0000256" key="1">
    <source>
        <dbReference type="ARBA" id="ARBA00010641"/>
    </source>
</evidence>